<sequence length="81" mass="9305">MPSDDSESKVLIRASKTLPSGEQKREFQLIIMSSTSSWKFSSLMEFSEPFLFHPHVESHFHFLILHTAWISDTNCCSTVEV</sequence>
<gene>
    <name evidence="1" type="ORF">MRB53_011799</name>
</gene>
<evidence type="ECO:0000313" key="1">
    <source>
        <dbReference type="EMBL" id="KAJ8637532.1"/>
    </source>
</evidence>
<name>A0ACC2LX60_PERAE</name>
<organism evidence="1 2">
    <name type="scientific">Persea americana</name>
    <name type="common">Avocado</name>
    <dbReference type="NCBI Taxonomy" id="3435"/>
    <lineage>
        <taxon>Eukaryota</taxon>
        <taxon>Viridiplantae</taxon>
        <taxon>Streptophyta</taxon>
        <taxon>Embryophyta</taxon>
        <taxon>Tracheophyta</taxon>
        <taxon>Spermatophyta</taxon>
        <taxon>Magnoliopsida</taxon>
        <taxon>Magnoliidae</taxon>
        <taxon>Laurales</taxon>
        <taxon>Lauraceae</taxon>
        <taxon>Persea</taxon>
    </lineage>
</organism>
<keyword evidence="2" id="KW-1185">Reference proteome</keyword>
<reference evidence="1 2" key="1">
    <citation type="journal article" date="2022" name="Hortic Res">
        <title>A haplotype resolved chromosomal level avocado genome allows analysis of novel avocado genes.</title>
        <authorList>
            <person name="Nath O."/>
            <person name="Fletcher S.J."/>
            <person name="Hayward A."/>
            <person name="Shaw L.M."/>
            <person name="Masouleh A.K."/>
            <person name="Furtado A."/>
            <person name="Henry R.J."/>
            <person name="Mitter N."/>
        </authorList>
    </citation>
    <scope>NUCLEOTIDE SEQUENCE [LARGE SCALE GENOMIC DNA]</scope>
    <source>
        <strain evidence="2">cv. Hass</strain>
    </source>
</reference>
<evidence type="ECO:0000313" key="2">
    <source>
        <dbReference type="Proteomes" id="UP001234297"/>
    </source>
</evidence>
<protein>
    <submittedName>
        <fullName evidence="1">Uncharacterized protein</fullName>
    </submittedName>
</protein>
<comment type="caution">
    <text evidence="1">The sequence shown here is derived from an EMBL/GenBank/DDBJ whole genome shotgun (WGS) entry which is preliminary data.</text>
</comment>
<proteinExistence type="predicted"/>
<dbReference type="Proteomes" id="UP001234297">
    <property type="component" value="Chromosome 3"/>
</dbReference>
<accession>A0ACC2LX60</accession>
<dbReference type="EMBL" id="CM056811">
    <property type="protein sequence ID" value="KAJ8637532.1"/>
    <property type="molecule type" value="Genomic_DNA"/>
</dbReference>